<accession>A0ABN0GBG3</accession>
<keyword evidence="2" id="KW-1185">Reference proteome</keyword>
<name>A0ABN0GBG3_9BURK</name>
<sequence length="53" mass="5484">MSGVGDRLAGFKLTNGFPARAERAPATIAGGGSNAEKTLACARRPRNEARKIA</sequence>
<evidence type="ECO:0000313" key="2">
    <source>
        <dbReference type="Proteomes" id="UP000004682"/>
    </source>
</evidence>
<evidence type="ECO:0000313" key="1">
    <source>
        <dbReference type="EMBL" id="EIP89685.1"/>
    </source>
</evidence>
<dbReference type="Proteomes" id="UP000004682">
    <property type="component" value="Unassembled WGS sequence"/>
</dbReference>
<proteinExistence type="predicted"/>
<protein>
    <submittedName>
        <fullName evidence="1">Uncharacterized protein</fullName>
    </submittedName>
</protein>
<gene>
    <name evidence="1" type="ORF">A33K_13266</name>
</gene>
<dbReference type="EMBL" id="JH692061">
    <property type="protein sequence ID" value="EIP89685.1"/>
    <property type="molecule type" value="Genomic_DNA"/>
</dbReference>
<organism evidence="1 2">
    <name type="scientific">Burkholderia humptydooensis MSMB43</name>
    <dbReference type="NCBI Taxonomy" id="441157"/>
    <lineage>
        <taxon>Bacteria</taxon>
        <taxon>Pseudomonadati</taxon>
        <taxon>Pseudomonadota</taxon>
        <taxon>Betaproteobacteria</taxon>
        <taxon>Burkholderiales</taxon>
        <taxon>Burkholderiaceae</taxon>
        <taxon>Burkholderia</taxon>
        <taxon>pseudomallei group</taxon>
    </lineage>
</organism>
<reference evidence="2" key="1">
    <citation type="journal article" date="2012" name="J. Bacteriol.">
        <title>Revised Genome Sequence of Burkholderia thailandensis MSMB43 with Improved Annotation.</title>
        <authorList>
            <person name="Zhuo Y."/>
            <person name="Liu L."/>
            <person name="Wang Q."/>
            <person name="Liu X."/>
            <person name="Ren B."/>
            <person name="Liu M."/>
            <person name="Ni P."/>
            <person name="Cheng Y.Q."/>
            <person name="Zhang L."/>
        </authorList>
    </citation>
    <scope>NUCLEOTIDE SEQUENCE [LARGE SCALE GENOMIC DNA]</scope>
    <source>
        <strain evidence="2">MSMB43</strain>
    </source>
</reference>